<dbReference type="CDD" id="cd10033">
    <property type="entry name" value="UDG_like"/>
    <property type="match status" value="1"/>
</dbReference>
<keyword evidence="3" id="KW-1185">Reference proteome</keyword>
<dbReference type="InterPro" id="IPR005122">
    <property type="entry name" value="Uracil-DNA_glycosylase-like"/>
</dbReference>
<evidence type="ECO:0000313" key="3">
    <source>
        <dbReference type="Proteomes" id="UP000234479"/>
    </source>
</evidence>
<name>A0A2N5DB39_9CAUL</name>
<gene>
    <name evidence="2" type="ORF">SGCZBJ_16055</name>
</gene>
<dbReference type="Pfam" id="PF03167">
    <property type="entry name" value="UDG"/>
    <property type="match status" value="1"/>
</dbReference>
<organism evidence="2 3">
    <name type="scientific">Caulobacter zeae</name>
    <dbReference type="NCBI Taxonomy" id="2055137"/>
    <lineage>
        <taxon>Bacteria</taxon>
        <taxon>Pseudomonadati</taxon>
        <taxon>Pseudomonadota</taxon>
        <taxon>Alphaproteobacteria</taxon>
        <taxon>Caulobacterales</taxon>
        <taxon>Caulobacteraceae</taxon>
        <taxon>Caulobacter</taxon>
    </lineage>
</organism>
<accession>A0A2N5DB39</accession>
<dbReference type="SMART" id="SM00987">
    <property type="entry name" value="UreE_C"/>
    <property type="match status" value="1"/>
</dbReference>
<feature type="domain" description="Uracil-DNA glycosylase-like" evidence="1">
    <location>
        <begin position="26"/>
        <end position="185"/>
    </location>
</feature>
<dbReference type="PANTHER" id="PTHR42160:SF1">
    <property type="entry name" value="URACIL-DNA GLYCOSYLASE SUPERFAMILY PROTEIN"/>
    <property type="match status" value="1"/>
</dbReference>
<dbReference type="EMBL" id="PJRS01000033">
    <property type="protein sequence ID" value="PLR23282.1"/>
    <property type="molecule type" value="Genomic_DNA"/>
</dbReference>
<protein>
    <submittedName>
        <fullName evidence="2">Uracil-DNA glycosylase</fullName>
    </submittedName>
</protein>
<dbReference type="SUPFAM" id="SSF52141">
    <property type="entry name" value="Uracil-DNA glycosylase-like"/>
    <property type="match status" value="1"/>
</dbReference>
<sequence>MSLDALLSEIRACRACVGEIPEPRPVVRVGEGTRLLICGQAPGRLVHETGLPFNDPSGNRLRQWMGVDRDTFYDRPEIGVAAMAFCFPGTNPKGGDYPPPPRCAALWRKDLLDQLPNVELTLLVGGYAQAWALGDAMKPSMTETVAAWSEYAAQGVLPLPHPSWRNTAWLKRNPWFEDEVTPYLRRRVAGILGT</sequence>
<dbReference type="AlphaFoldDB" id="A0A2N5DB39"/>
<proteinExistence type="predicted"/>
<dbReference type="InterPro" id="IPR036895">
    <property type="entry name" value="Uracil-DNA_glycosylase-like_sf"/>
</dbReference>
<evidence type="ECO:0000259" key="1">
    <source>
        <dbReference type="SMART" id="SM00986"/>
    </source>
</evidence>
<reference evidence="2 3" key="1">
    <citation type="submission" date="2017-12" db="EMBL/GenBank/DDBJ databases">
        <title>The genome sequence of Caulobacter sp. 410.</title>
        <authorList>
            <person name="Gao J."/>
            <person name="Mao X."/>
            <person name="Sun J."/>
        </authorList>
    </citation>
    <scope>NUCLEOTIDE SEQUENCE [LARGE SCALE GENOMIC DNA]</scope>
    <source>
        <strain evidence="2 3">410</strain>
    </source>
</reference>
<dbReference type="Gene3D" id="3.40.470.10">
    <property type="entry name" value="Uracil-DNA glycosylase-like domain"/>
    <property type="match status" value="1"/>
</dbReference>
<dbReference type="PANTHER" id="PTHR42160">
    <property type="entry name" value="URACIL-DNA GLYCOSYLASE SUPERFAMILY PROTEIN"/>
    <property type="match status" value="1"/>
</dbReference>
<dbReference type="InterPro" id="IPR047124">
    <property type="entry name" value="HI_0220.2"/>
</dbReference>
<dbReference type="Proteomes" id="UP000234479">
    <property type="component" value="Unassembled WGS sequence"/>
</dbReference>
<dbReference type="OrthoDB" id="9789139at2"/>
<dbReference type="RefSeq" id="WP_101718997.1">
    <property type="nucleotide sequence ID" value="NZ_PJRS01000033.1"/>
</dbReference>
<evidence type="ECO:0000313" key="2">
    <source>
        <dbReference type="EMBL" id="PLR23282.1"/>
    </source>
</evidence>
<comment type="caution">
    <text evidence="2">The sequence shown here is derived from an EMBL/GenBank/DDBJ whole genome shotgun (WGS) entry which is preliminary data.</text>
</comment>
<dbReference type="SMART" id="SM00986">
    <property type="entry name" value="UDG"/>
    <property type="match status" value="1"/>
</dbReference>